<feature type="non-terminal residue" evidence="1">
    <location>
        <position position="1"/>
    </location>
</feature>
<dbReference type="EMBL" id="LAZR01011233">
    <property type="protein sequence ID" value="KKM62762.1"/>
    <property type="molecule type" value="Genomic_DNA"/>
</dbReference>
<proteinExistence type="predicted"/>
<name>A0A0F9M0J4_9ZZZZ</name>
<dbReference type="AlphaFoldDB" id="A0A0F9M0J4"/>
<comment type="caution">
    <text evidence="1">The sequence shown here is derived from an EMBL/GenBank/DDBJ whole genome shotgun (WGS) entry which is preliminary data.</text>
</comment>
<gene>
    <name evidence="1" type="ORF">LCGC14_1518450</name>
</gene>
<protein>
    <submittedName>
        <fullName evidence="1">Uncharacterized protein</fullName>
    </submittedName>
</protein>
<organism evidence="1">
    <name type="scientific">marine sediment metagenome</name>
    <dbReference type="NCBI Taxonomy" id="412755"/>
    <lineage>
        <taxon>unclassified sequences</taxon>
        <taxon>metagenomes</taxon>
        <taxon>ecological metagenomes</taxon>
    </lineage>
</organism>
<reference evidence="1" key="1">
    <citation type="journal article" date="2015" name="Nature">
        <title>Complex archaea that bridge the gap between prokaryotes and eukaryotes.</title>
        <authorList>
            <person name="Spang A."/>
            <person name="Saw J.H."/>
            <person name="Jorgensen S.L."/>
            <person name="Zaremba-Niedzwiedzka K."/>
            <person name="Martijn J."/>
            <person name="Lind A.E."/>
            <person name="van Eijk R."/>
            <person name="Schleper C."/>
            <person name="Guy L."/>
            <person name="Ettema T.J."/>
        </authorList>
    </citation>
    <scope>NUCLEOTIDE SEQUENCE</scope>
</reference>
<evidence type="ECO:0000313" key="1">
    <source>
        <dbReference type="EMBL" id="KKM62762.1"/>
    </source>
</evidence>
<accession>A0A0F9M0J4</accession>
<sequence length="175" mass="20661">KIRDGFVSNSSSSSFIILIKKWSVMDNPDDKDFIATEEDIKKAKEYGFTETETINPFRYEELRSVNEAKPIERPEQLGLAYAVTCNEDDVIYFLVKNNIPFKASTHYQNHYYCYGRGWDYILRAENFGQTMCMYGEEYEKKMGGWLLEPVKKIPKQEFLEQEKKYLRLEENLNEG</sequence>